<comment type="similarity">
    <text evidence="5">Belongs to the ABC-2 integral membrane protein family.</text>
</comment>
<feature type="domain" description="ABC transmembrane type-2" evidence="6">
    <location>
        <begin position="33"/>
        <end position="268"/>
    </location>
</feature>
<keyword evidence="2 5" id="KW-0812">Transmembrane</keyword>
<keyword evidence="5" id="KW-1003">Cell membrane</keyword>
<keyword evidence="8" id="KW-1185">Reference proteome</keyword>
<dbReference type="RefSeq" id="WP_252444077.1">
    <property type="nucleotide sequence ID" value="NZ_JAGSOV010000063.1"/>
</dbReference>
<evidence type="ECO:0000313" key="7">
    <source>
        <dbReference type="EMBL" id="MCO1659287.1"/>
    </source>
</evidence>
<feature type="transmembrane region" description="Helical" evidence="5">
    <location>
        <begin position="64"/>
        <end position="88"/>
    </location>
</feature>
<gene>
    <name evidence="7" type="ORF">KDL28_29865</name>
</gene>
<feature type="transmembrane region" description="Helical" evidence="5">
    <location>
        <begin position="108"/>
        <end position="133"/>
    </location>
</feature>
<comment type="subcellular location">
    <subcellularLocation>
        <location evidence="5">Cell membrane</location>
        <topology evidence="5">Multi-pass membrane protein</topology>
    </subcellularLocation>
    <subcellularLocation>
        <location evidence="1">Membrane</location>
        <topology evidence="1">Multi-pass membrane protein</topology>
    </subcellularLocation>
</comment>
<evidence type="ECO:0000256" key="3">
    <source>
        <dbReference type="ARBA" id="ARBA00022989"/>
    </source>
</evidence>
<evidence type="ECO:0000256" key="5">
    <source>
        <dbReference type="RuleBase" id="RU361157"/>
    </source>
</evidence>
<evidence type="ECO:0000256" key="2">
    <source>
        <dbReference type="ARBA" id="ARBA00022692"/>
    </source>
</evidence>
<dbReference type="PANTHER" id="PTHR43027">
    <property type="entry name" value="DOXORUBICIN RESISTANCE ABC TRANSPORTER PERMEASE PROTEIN DRRC-RELATED"/>
    <property type="match status" value="1"/>
</dbReference>
<organism evidence="7 8">
    <name type="scientific">Pseudonocardia humida</name>
    <dbReference type="NCBI Taxonomy" id="2800819"/>
    <lineage>
        <taxon>Bacteria</taxon>
        <taxon>Bacillati</taxon>
        <taxon>Actinomycetota</taxon>
        <taxon>Actinomycetes</taxon>
        <taxon>Pseudonocardiales</taxon>
        <taxon>Pseudonocardiaceae</taxon>
        <taxon>Pseudonocardia</taxon>
    </lineage>
</organism>
<dbReference type="Pfam" id="PF01061">
    <property type="entry name" value="ABC2_membrane"/>
    <property type="match status" value="1"/>
</dbReference>
<feature type="transmembrane region" description="Helical" evidence="5">
    <location>
        <begin position="35"/>
        <end position="52"/>
    </location>
</feature>
<reference evidence="7" key="1">
    <citation type="submission" date="2021-04" db="EMBL/GenBank/DDBJ databases">
        <title>Pseudonocardia sp. nov., isolated from sandy soil of mangrove forest.</title>
        <authorList>
            <person name="Zan Z."/>
            <person name="Huang R."/>
            <person name="Liu W."/>
        </authorList>
    </citation>
    <scope>NUCLEOTIDE SEQUENCE</scope>
    <source>
        <strain evidence="7">S2-4</strain>
    </source>
</reference>
<proteinExistence type="inferred from homology"/>
<keyword evidence="3 5" id="KW-1133">Transmembrane helix</keyword>
<keyword evidence="5" id="KW-0813">Transport</keyword>
<protein>
    <recommendedName>
        <fullName evidence="5">Transport permease protein</fullName>
    </recommendedName>
</protein>
<dbReference type="InterPro" id="IPR013525">
    <property type="entry name" value="ABC2_TM"/>
</dbReference>
<feature type="transmembrane region" description="Helical" evidence="5">
    <location>
        <begin position="247"/>
        <end position="265"/>
    </location>
</feature>
<feature type="transmembrane region" description="Helical" evidence="5">
    <location>
        <begin position="145"/>
        <end position="173"/>
    </location>
</feature>
<dbReference type="InterPro" id="IPR047817">
    <property type="entry name" value="ABC2_TM_bact-type"/>
</dbReference>
<evidence type="ECO:0000256" key="4">
    <source>
        <dbReference type="ARBA" id="ARBA00023136"/>
    </source>
</evidence>
<dbReference type="InterPro" id="IPR052902">
    <property type="entry name" value="ABC-2_transporter"/>
</dbReference>
<evidence type="ECO:0000259" key="6">
    <source>
        <dbReference type="PROSITE" id="PS51012"/>
    </source>
</evidence>
<evidence type="ECO:0000256" key="1">
    <source>
        <dbReference type="ARBA" id="ARBA00004141"/>
    </source>
</evidence>
<dbReference type="PROSITE" id="PS51012">
    <property type="entry name" value="ABC_TM2"/>
    <property type="match status" value="1"/>
</dbReference>
<name>A0ABT1A8E8_9PSEU</name>
<dbReference type="EMBL" id="JAGSOV010000063">
    <property type="protein sequence ID" value="MCO1659287.1"/>
    <property type="molecule type" value="Genomic_DNA"/>
</dbReference>
<evidence type="ECO:0000313" key="8">
    <source>
        <dbReference type="Proteomes" id="UP001165283"/>
    </source>
</evidence>
<feature type="transmembrane region" description="Helical" evidence="5">
    <location>
        <begin position="179"/>
        <end position="198"/>
    </location>
</feature>
<accession>A0ABT1A8E8</accession>
<dbReference type="PANTHER" id="PTHR43027:SF2">
    <property type="entry name" value="TRANSPORT PERMEASE PROTEIN"/>
    <property type="match status" value="1"/>
</dbReference>
<dbReference type="Proteomes" id="UP001165283">
    <property type="component" value="Unassembled WGS sequence"/>
</dbReference>
<keyword evidence="4 5" id="KW-0472">Membrane</keyword>
<sequence length="288" mass="30099">MTTATASPAVLPTLRLGLARGWITYRSLLTTREGLFQTVFWNAVPLVVLILNRGSTLGDTGLSLSAALLPGILAIGLAFGVMGTAYSLSAEREDGTLLRAKAVPGGMSSYVVGLCVAAALDGLLSILIVLVPAMFIVPGVPVGDAVFWLGLAGWVALGLVACLPLGILVGSVIRSPRVIGGLGFLATIGLAMLSGLFFPVQVLWGWVQVAVQAFPVYWLGLGLRSSFLPPEAVAMEIGGSWRTLETIAVLGAWAAVGLLLGPVLLRRMARRESGSAVEARRQQALQRT</sequence>
<comment type="caution">
    <text evidence="7">The sequence shown here is derived from an EMBL/GenBank/DDBJ whole genome shotgun (WGS) entry which is preliminary data.</text>
</comment>